<evidence type="ECO:0000256" key="4">
    <source>
        <dbReference type="ARBA" id="ARBA00012564"/>
    </source>
</evidence>
<dbReference type="SUPFAM" id="SSF63737">
    <property type="entry name" value="Leukotriene A4 hydrolase N-terminal domain"/>
    <property type="match status" value="1"/>
</dbReference>
<dbReference type="Gene3D" id="1.10.390.10">
    <property type="entry name" value="Neutral Protease Domain 2"/>
    <property type="match status" value="1"/>
</dbReference>
<proteinExistence type="inferred from homology"/>
<gene>
    <name evidence="17" type="primary">pepN</name>
    <name evidence="17" type="ORF">WOB96_01390</name>
</gene>
<comment type="cofactor">
    <cofactor evidence="2">
        <name>Zn(2+)</name>
        <dbReference type="ChEBI" id="CHEBI:29105"/>
    </cofactor>
</comment>
<evidence type="ECO:0000256" key="11">
    <source>
        <dbReference type="ARBA" id="ARBA00023049"/>
    </source>
</evidence>
<dbReference type="PRINTS" id="PR00756">
    <property type="entry name" value="ALADIPTASE"/>
</dbReference>
<feature type="domain" description="Aminopeptidase N-like N-terminal" evidence="16">
    <location>
        <begin position="22"/>
        <end position="189"/>
    </location>
</feature>
<evidence type="ECO:0000259" key="15">
    <source>
        <dbReference type="Pfam" id="PF17432"/>
    </source>
</evidence>
<dbReference type="NCBIfam" id="TIGR02414">
    <property type="entry name" value="pepN_proteo"/>
    <property type="match status" value="1"/>
</dbReference>
<evidence type="ECO:0000256" key="9">
    <source>
        <dbReference type="ARBA" id="ARBA00022801"/>
    </source>
</evidence>
<evidence type="ECO:0000256" key="6">
    <source>
        <dbReference type="ARBA" id="ARBA00022438"/>
    </source>
</evidence>
<comment type="catalytic activity">
    <reaction evidence="1">
        <text>Release of an N-terminal amino acid, Xaa-|-Yaa- from a peptide, amide or arylamide. Xaa is preferably Ala, but may be most amino acids including Pro (slow action). When a terminal hydrophobic residue is followed by a prolyl residue, the two may be released as an intact Xaa-Pro dipeptide.</text>
        <dbReference type="EC" id="3.4.11.2"/>
    </reaction>
</comment>
<organism evidence="17 18">
    <name type="scientific">Thermithiobacillus plumbiphilus</name>
    <dbReference type="NCBI Taxonomy" id="1729899"/>
    <lineage>
        <taxon>Bacteria</taxon>
        <taxon>Pseudomonadati</taxon>
        <taxon>Pseudomonadota</taxon>
        <taxon>Acidithiobacillia</taxon>
        <taxon>Acidithiobacillales</taxon>
        <taxon>Thermithiobacillaceae</taxon>
        <taxon>Thermithiobacillus</taxon>
    </lineage>
</organism>
<dbReference type="InterPro" id="IPR024601">
    <property type="entry name" value="Peptidase_M1_pepN_C"/>
</dbReference>
<keyword evidence="11" id="KW-0482">Metalloprotease</keyword>
<evidence type="ECO:0000256" key="5">
    <source>
        <dbReference type="ARBA" id="ARBA00015611"/>
    </source>
</evidence>
<dbReference type="RefSeq" id="WP_341369470.1">
    <property type="nucleotide sequence ID" value="NZ_JBBPCO010000001.1"/>
</dbReference>
<dbReference type="InterPro" id="IPR038438">
    <property type="entry name" value="PepN_Ig-like_sf"/>
</dbReference>
<reference evidence="17 18" key="1">
    <citation type="submission" date="2024-04" db="EMBL/GenBank/DDBJ databases">
        <authorList>
            <person name="Abashina T."/>
            <person name="Shaikin A."/>
        </authorList>
    </citation>
    <scope>NUCLEOTIDE SEQUENCE [LARGE SCALE GENOMIC DNA]</scope>
    <source>
        <strain evidence="17 18">AAFK</strain>
    </source>
</reference>
<evidence type="ECO:0000256" key="10">
    <source>
        <dbReference type="ARBA" id="ARBA00022833"/>
    </source>
</evidence>
<dbReference type="CDD" id="cd09600">
    <property type="entry name" value="M1_APN"/>
    <property type="match status" value="1"/>
</dbReference>
<dbReference type="InterPro" id="IPR014782">
    <property type="entry name" value="Peptidase_M1_dom"/>
</dbReference>
<dbReference type="Proteomes" id="UP001446205">
    <property type="component" value="Unassembled WGS sequence"/>
</dbReference>
<keyword evidence="8" id="KW-0479">Metal-binding</keyword>
<keyword evidence="18" id="KW-1185">Reference proteome</keyword>
<dbReference type="GO" id="GO:0016285">
    <property type="term" value="F:alanyl aminopeptidase activity"/>
    <property type="evidence" value="ECO:0007669"/>
    <property type="project" value="UniProtKB-EC"/>
</dbReference>
<feature type="domain" description="Peptidase M1 alanyl aminopeptidase C-terminal" evidence="15">
    <location>
        <begin position="555"/>
        <end position="878"/>
    </location>
</feature>
<dbReference type="PANTHER" id="PTHR46322:SF1">
    <property type="entry name" value="PUROMYCIN-SENSITIVE AMINOPEPTIDASE"/>
    <property type="match status" value="1"/>
</dbReference>
<dbReference type="Pfam" id="PF11940">
    <property type="entry name" value="DUF3458"/>
    <property type="match status" value="1"/>
</dbReference>
<dbReference type="InterPro" id="IPR045357">
    <property type="entry name" value="Aminopeptidase_N-like_N"/>
</dbReference>
<evidence type="ECO:0000313" key="17">
    <source>
        <dbReference type="EMBL" id="MEK8088407.1"/>
    </source>
</evidence>
<protein>
    <recommendedName>
        <fullName evidence="5 12">Aminopeptidase N</fullName>
        <ecNumber evidence="4 12">3.4.11.2</ecNumber>
    </recommendedName>
</protein>
<evidence type="ECO:0000256" key="8">
    <source>
        <dbReference type="ARBA" id="ARBA00022723"/>
    </source>
</evidence>
<dbReference type="Gene3D" id="1.25.50.10">
    <property type="entry name" value="Peptidase M1, alanyl aminopeptidase, C-terminal domain"/>
    <property type="match status" value="1"/>
</dbReference>
<dbReference type="Gene3D" id="2.60.40.1730">
    <property type="entry name" value="tricorn interacting facor f3 domain"/>
    <property type="match status" value="1"/>
</dbReference>
<evidence type="ECO:0000259" key="13">
    <source>
        <dbReference type="Pfam" id="PF01433"/>
    </source>
</evidence>
<keyword evidence="9 17" id="KW-0378">Hydrolase</keyword>
<evidence type="ECO:0000259" key="14">
    <source>
        <dbReference type="Pfam" id="PF11940"/>
    </source>
</evidence>
<evidence type="ECO:0000256" key="1">
    <source>
        <dbReference type="ARBA" id="ARBA00000098"/>
    </source>
</evidence>
<evidence type="ECO:0000313" key="18">
    <source>
        <dbReference type="Proteomes" id="UP001446205"/>
    </source>
</evidence>
<keyword evidence="7" id="KW-0645">Protease</keyword>
<evidence type="ECO:0000259" key="16">
    <source>
        <dbReference type="Pfam" id="PF17900"/>
    </source>
</evidence>
<dbReference type="PANTHER" id="PTHR46322">
    <property type="entry name" value="PUROMYCIN-SENSITIVE AMINOPEPTIDASE"/>
    <property type="match status" value="1"/>
</dbReference>
<dbReference type="EMBL" id="JBBPCO010000001">
    <property type="protein sequence ID" value="MEK8088407.1"/>
    <property type="molecule type" value="Genomic_DNA"/>
</dbReference>
<dbReference type="InterPro" id="IPR037144">
    <property type="entry name" value="Peptidase_M1_pepN_C_sf"/>
</dbReference>
<dbReference type="InterPro" id="IPR042097">
    <property type="entry name" value="Aminopeptidase_N-like_N_sf"/>
</dbReference>
<evidence type="ECO:0000256" key="3">
    <source>
        <dbReference type="ARBA" id="ARBA00010136"/>
    </source>
</evidence>
<dbReference type="Pfam" id="PF17432">
    <property type="entry name" value="DUF3458_C"/>
    <property type="match status" value="1"/>
</dbReference>
<evidence type="ECO:0000256" key="12">
    <source>
        <dbReference type="NCBIfam" id="TIGR02414"/>
    </source>
</evidence>
<dbReference type="EC" id="3.4.11.2" evidence="4 12"/>
<dbReference type="Pfam" id="PF17900">
    <property type="entry name" value="Peptidase_M1_N"/>
    <property type="match status" value="1"/>
</dbReference>
<dbReference type="InterPro" id="IPR001930">
    <property type="entry name" value="Peptidase_M1"/>
</dbReference>
<dbReference type="Gene3D" id="3.30.2010.30">
    <property type="match status" value="1"/>
</dbReference>
<dbReference type="InterPro" id="IPR027268">
    <property type="entry name" value="Peptidase_M4/M1_CTD_sf"/>
</dbReference>
<dbReference type="InterPro" id="IPR035414">
    <property type="entry name" value="Peptidase_M1_pepN_Ig-like"/>
</dbReference>
<evidence type="ECO:0000256" key="7">
    <source>
        <dbReference type="ARBA" id="ARBA00022670"/>
    </source>
</evidence>
<dbReference type="Pfam" id="PF01433">
    <property type="entry name" value="Peptidase_M1"/>
    <property type="match status" value="1"/>
</dbReference>
<sequence length="878" mass="98753">MSAPNTIFLKDYQPPRYLVETLRLDFDLHETHADVRARLVLRLNPQGQGPGPLVLNGQDMELRGLRLDGRALNAHEYAITGDTLTLSEMPESGELEIETRIRPQENTALEGLYQSGGNFCTQCEAEGFRRISYYPDRPDVMARFSTRIEADKARYPVLLSNGNLVEAGELGNGRHFALWEDPFPKPSYLFALVAGNLAQVADTFTTRSGREVALHIYVQQKNLDKVEHAMRSLKLAMRWDEERFGREYDLDIFQIVAVDDFNMGAMENKGLNIFNSKYVLAKAETATDGDFEGIESVIGHEYFHNWTGNRITCRDWFQLSLKEGLTVFRDQEFSADMGSRAVRRIQDVRALRSMQFAEDAGPMAHPVRPESYIEINNFYTATVYEKGAEVIRMILTLLGREGFRRGMDLYFARHDGQAVTTDDFVTAMADANEADFGQFQRWYRQAGTPEVSANWQYDAENRTFTLTLSQRTPATPGQPDKLPLHIPIAMALLDPSGREMPLQLEGEETPAGTSRVLELREAAQTFRFVNLAQPPVPSLLRGFSAPVRLAAEYTDQDLVFLLAHDPDAFCRWEAGQQMAIKAILSGIQDFRAGRRLAFNEALADAVGRILVDDELDPAFAALLLALPSETYLADLLDVVDVEGIHVAREFLRQGLAMRLKDVFLAAYRRNSDQGPYSLDPEAVGRRALRNAALSYLMSLEEPDMTDLALGQYQRADNMTDSMAALGQLAHRDSPVRREALDDFYARWREDALVLDKWFAIQATAPLPGVLDEVRQLMQHPAFEIRNPNKVRALIGSFARGNPTGFHDASGEGYAFVADQVIHLNALNPQIAARLLGAFNAWRRYDPQRRALMQAQLERILQTPALSPDVYEVASKSLA</sequence>
<dbReference type="SUPFAM" id="SSF55486">
    <property type="entry name" value="Metalloproteases ('zincins'), catalytic domain"/>
    <property type="match status" value="1"/>
</dbReference>
<comment type="similarity">
    <text evidence="3">Belongs to the peptidase M1 family.</text>
</comment>
<keyword evidence="10" id="KW-0862">Zinc</keyword>
<feature type="domain" description="Peptidase M1 membrane alanine aminopeptidase" evidence="13">
    <location>
        <begin position="230"/>
        <end position="441"/>
    </location>
</feature>
<evidence type="ECO:0000256" key="2">
    <source>
        <dbReference type="ARBA" id="ARBA00001947"/>
    </source>
</evidence>
<feature type="domain" description="Peptidase M1 alanyl aminopeptidase Ig-like fold" evidence="14">
    <location>
        <begin position="447"/>
        <end position="550"/>
    </location>
</feature>
<comment type="caution">
    <text evidence="17">The sequence shown here is derived from an EMBL/GenBank/DDBJ whole genome shotgun (WGS) entry which is preliminary data.</text>
</comment>
<dbReference type="Gene3D" id="2.60.40.1840">
    <property type="match status" value="1"/>
</dbReference>
<accession>A0ABU9D6E7</accession>
<dbReference type="InterPro" id="IPR012779">
    <property type="entry name" value="Peptidase_M1_pepN"/>
</dbReference>
<keyword evidence="6 17" id="KW-0031">Aminopeptidase</keyword>
<name>A0ABU9D6E7_9PROT</name>